<dbReference type="InterPro" id="IPR001962">
    <property type="entry name" value="Asn_synthase"/>
</dbReference>
<dbReference type="GeneID" id="93979794"/>
<reference evidence="7 8" key="1">
    <citation type="submission" date="2020-08" db="EMBL/GenBank/DDBJ databases">
        <title>Sequencing the genomes of 1000 actinobacteria strains.</title>
        <authorList>
            <person name="Klenk H.-P."/>
        </authorList>
    </citation>
    <scope>NUCLEOTIDE SEQUENCE [LARGE SCALE GENOMIC DNA]</scope>
    <source>
        <strain evidence="7 8">DSM 41827</strain>
    </source>
</reference>
<protein>
    <recommendedName>
        <fullName evidence="2">asparagine synthase (glutamine-hydrolyzing)</fullName>
        <ecNumber evidence="2">6.3.5.4</ecNumber>
    </recommendedName>
</protein>
<dbReference type="AlphaFoldDB" id="A0A7W3NKA9"/>
<keyword evidence="3" id="KW-0061">Asparagine biosynthesis</keyword>
<dbReference type="EC" id="6.3.5.4" evidence="2"/>
<dbReference type="Pfam" id="PF00733">
    <property type="entry name" value="Asn_synthase"/>
    <property type="match status" value="1"/>
</dbReference>
<organism evidence="7 8">
    <name type="scientific">Streptomyces murinus</name>
    <dbReference type="NCBI Taxonomy" id="33900"/>
    <lineage>
        <taxon>Bacteria</taxon>
        <taxon>Bacillati</taxon>
        <taxon>Actinomycetota</taxon>
        <taxon>Actinomycetes</taxon>
        <taxon>Kitasatosporales</taxon>
        <taxon>Streptomycetaceae</taxon>
        <taxon>Streptomyces</taxon>
    </lineage>
</organism>
<comment type="caution">
    <text evidence="7">The sequence shown here is derived from an EMBL/GenBank/DDBJ whole genome shotgun (WGS) entry which is preliminary data.</text>
</comment>
<dbReference type="Gene3D" id="3.40.50.620">
    <property type="entry name" value="HUPs"/>
    <property type="match status" value="1"/>
</dbReference>
<evidence type="ECO:0000256" key="3">
    <source>
        <dbReference type="ARBA" id="ARBA00022888"/>
    </source>
</evidence>
<dbReference type="SUPFAM" id="SSF52402">
    <property type="entry name" value="Adenine nucleotide alpha hydrolases-like"/>
    <property type="match status" value="1"/>
</dbReference>
<feature type="domain" description="Asparagine synthetase" evidence="6">
    <location>
        <begin position="8"/>
        <end position="107"/>
    </location>
</feature>
<evidence type="ECO:0000259" key="6">
    <source>
        <dbReference type="Pfam" id="PF00733"/>
    </source>
</evidence>
<feature type="region of interest" description="Disordered" evidence="5">
    <location>
        <begin position="105"/>
        <end position="128"/>
    </location>
</feature>
<comment type="pathway">
    <text evidence="1">Amino-acid biosynthesis; L-asparagine biosynthesis; L-asparagine from L-aspartate (L-Gln route): step 1/1.</text>
</comment>
<dbReference type="InterPro" id="IPR051786">
    <property type="entry name" value="ASN_synthetase/amidase"/>
</dbReference>
<keyword evidence="3" id="KW-0028">Amino-acid biosynthesis</keyword>
<evidence type="ECO:0000256" key="2">
    <source>
        <dbReference type="ARBA" id="ARBA00012737"/>
    </source>
</evidence>
<dbReference type="PANTHER" id="PTHR43284:SF1">
    <property type="entry name" value="ASPARAGINE SYNTHETASE"/>
    <property type="match status" value="1"/>
</dbReference>
<dbReference type="GO" id="GO:0006529">
    <property type="term" value="P:asparagine biosynthetic process"/>
    <property type="evidence" value="ECO:0007669"/>
    <property type="project" value="UniProtKB-KW"/>
</dbReference>
<dbReference type="GO" id="GO:0004066">
    <property type="term" value="F:asparagine synthase (glutamine-hydrolyzing) activity"/>
    <property type="evidence" value="ECO:0007669"/>
    <property type="project" value="UniProtKB-EC"/>
</dbReference>
<proteinExistence type="predicted"/>
<dbReference type="Proteomes" id="UP000577386">
    <property type="component" value="Unassembled WGS sequence"/>
</dbReference>
<dbReference type="GO" id="GO:0005829">
    <property type="term" value="C:cytosol"/>
    <property type="evidence" value="ECO:0007669"/>
    <property type="project" value="TreeGrafter"/>
</dbReference>
<keyword evidence="8" id="KW-1185">Reference proteome</keyword>
<dbReference type="PANTHER" id="PTHR43284">
    <property type="entry name" value="ASPARAGINE SYNTHETASE (GLUTAMINE-HYDROLYZING)"/>
    <property type="match status" value="1"/>
</dbReference>
<evidence type="ECO:0000256" key="4">
    <source>
        <dbReference type="ARBA" id="ARBA00048741"/>
    </source>
</evidence>
<evidence type="ECO:0000313" key="8">
    <source>
        <dbReference type="Proteomes" id="UP000577386"/>
    </source>
</evidence>
<name>A0A7W3NKA9_STRMR</name>
<dbReference type="RefSeq" id="WP_259408653.1">
    <property type="nucleotide sequence ID" value="NZ_BAAAHW010000021.1"/>
</dbReference>
<gene>
    <name evidence="7" type="ORF">HDA42_001264</name>
</gene>
<evidence type="ECO:0000313" key="7">
    <source>
        <dbReference type="EMBL" id="MBA9052086.1"/>
    </source>
</evidence>
<accession>A0A7W3NKA9</accession>
<dbReference type="EMBL" id="JACJIJ010000002">
    <property type="protein sequence ID" value="MBA9052086.1"/>
    <property type="molecule type" value="Genomic_DNA"/>
</dbReference>
<comment type="catalytic activity">
    <reaction evidence="4">
        <text>L-aspartate + L-glutamine + ATP + H2O = L-asparagine + L-glutamate + AMP + diphosphate + H(+)</text>
        <dbReference type="Rhea" id="RHEA:12228"/>
        <dbReference type="ChEBI" id="CHEBI:15377"/>
        <dbReference type="ChEBI" id="CHEBI:15378"/>
        <dbReference type="ChEBI" id="CHEBI:29985"/>
        <dbReference type="ChEBI" id="CHEBI:29991"/>
        <dbReference type="ChEBI" id="CHEBI:30616"/>
        <dbReference type="ChEBI" id="CHEBI:33019"/>
        <dbReference type="ChEBI" id="CHEBI:58048"/>
        <dbReference type="ChEBI" id="CHEBI:58359"/>
        <dbReference type="ChEBI" id="CHEBI:456215"/>
        <dbReference type="EC" id="6.3.5.4"/>
    </reaction>
</comment>
<evidence type="ECO:0000256" key="5">
    <source>
        <dbReference type="SAM" id="MobiDB-lite"/>
    </source>
</evidence>
<sequence length="128" mass="14915">MVGHYADTYREAVAQVPHQAGESPDEARMRTIGHLTLTRWLPTLLDRGDRLSMAHGRELRVPYADHRLVEYLSNTPWSFKTFDGQEKSLLRAVAQDRCRPRYWSARRAPGRSPRIRRTPECSTQSWRP</sequence>
<evidence type="ECO:0000256" key="1">
    <source>
        <dbReference type="ARBA" id="ARBA00005187"/>
    </source>
</evidence>
<dbReference type="InterPro" id="IPR014729">
    <property type="entry name" value="Rossmann-like_a/b/a_fold"/>
</dbReference>